<dbReference type="EMBL" id="KQ992022">
    <property type="protein sequence ID" value="KZV51049.1"/>
    <property type="molecule type" value="Genomic_DNA"/>
</dbReference>
<dbReference type="PRINTS" id="PR00634">
    <property type="entry name" value="BETALLERGEN"/>
</dbReference>
<dbReference type="InterPro" id="IPR023393">
    <property type="entry name" value="START-like_dom_sf"/>
</dbReference>
<dbReference type="GO" id="GO:0038023">
    <property type="term" value="F:signaling receptor activity"/>
    <property type="evidence" value="ECO:0007669"/>
    <property type="project" value="InterPro"/>
</dbReference>
<dbReference type="PANTHER" id="PTHR31213">
    <property type="entry name" value="OS08G0374000 PROTEIN-RELATED"/>
    <property type="match status" value="1"/>
</dbReference>
<dbReference type="GO" id="GO:0009738">
    <property type="term" value="P:abscisic acid-activated signaling pathway"/>
    <property type="evidence" value="ECO:0007669"/>
    <property type="project" value="InterPro"/>
</dbReference>
<feature type="domain" description="Bet v I/Major latex protein" evidence="2">
    <location>
        <begin position="1"/>
        <end position="153"/>
    </location>
</feature>
<dbReference type="FunFam" id="3.30.530.20:FF:000007">
    <property type="entry name" value="Major pollen allergen Bet v 1-A"/>
    <property type="match status" value="1"/>
</dbReference>
<dbReference type="AlphaFoldDB" id="A0A2Z7D2E1"/>
<comment type="similarity">
    <text evidence="1">Belongs to the BetVI family.</text>
</comment>
<dbReference type="GO" id="GO:0006952">
    <property type="term" value="P:defense response"/>
    <property type="evidence" value="ECO:0007669"/>
    <property type="project" value="InterPro"/>
</dbReference>
<reference evidence="3 4" key="1">
    <citation type="journal article" date="2015" name="Proc. Natl. Acad. Sci. U.S.A.">
        <title>The resurrection genome of Boea hygrometrica: A blueprint for survival of dehydration.</title>
        <authorList>
            <person name="Xiao L."/>
            <person name="Yang G."/>
            <person name="Zhang L."/>
            <person name="Yang X."/>
            <person name="Zhao S."/>
            <person name="Ji Z."/>
            <person name="Zhou Q."/>
            <person name="Hu M."/>
            <person name="Wang Y."/>
            <person name="Chen M."/>
            <person name="Xu Y."/>
            <person name="Jin H."/>
            <person name="Xiao X."/>
            <person name="Hu G."/>
            <person name="Bao F."/>
            <person name="Hu Y."/>
            <person name="Wan P."/>
            <person name="Li L."/>
            <person name="Deng X."/>
            <person name="Kuang T."/>
            <person name="Xiang C."/>
            <person name="Zhu J.K."/>
            <person name="Oliver M.J."/>
            <person name="He Y."/>
        </authorList>
    </citation>
    <scope>NUCLEOTIDE SEQUENCE [LARGE SCALE GENOMIC DNA]</scope>
    <source>
        <strain evidence="4">cv. XS01</strain>
    </source>
</reference>
<dbReference type="Gene3D" id="3.30.530.20">
    <property type="match status" value="1"/>
</dbReference>
<dbReference type="Pfam" id="PF00407">
    <property type="entry name" value="Bet_v_1"/>
    <property type="match status" value="1"/>
</dbReference>
<dbReference type="OrthoDB" id="1500546at2759"/>
<dbReference type="GO" id="GO:0005634">
    <property type="term" value="C:nucleus"/>
    <property type="evidence" value="ECO:0007669"/>
    <property type="project" value="TreeGrafter"/>
</dbReference>
<dbReference type="GO" id="GO:0005737">
    <property type="term" value="C:cytoplasm"/>
    <property type="evidence" value="ECO:0007669"/>
    <property type="project" value="TreeGrafter"/>
</dbReference>
<evidence type="ECO:0000259" key="2">
    <source>
        <dbReference type="Pfam" id="PF00407"/>
    </source>
</evidence>
<dbReference type="GO" id="GO:0004864">
    <property type="term" value="F:protein phosphatase inhibitor activity"/>
    <property type="evidence" value="ECO:0007669"/>
    <property type="project" value="InterPro"/>
</dbReference>
<dbReference type="SUPFAM" id="SSF55961">
    <property type="entry name" value="Bet v1-like"/>
    <property type="match status" value="1"/>
</dbReference>
<protein>
    <submittedName>
        <fullName evidence="3">Major allergen Pru ar 1-like</fullName>
    </submittedName>
</protein>
<dbReference type="PANTHER" id="PTHR31213:SF70">
    <property type="entry name" value="MAJOR ALLERGEN PRU AR 1-LIKE"/>
    <property type="match status" value="1"/>
</dbReference>
<evidence type="ECO:0000313" key="4">
    <source>
        <dbReference type="Proteomes" id="UP000250235"/>
    </source>
</evidence>
<name>A0A2Z7D2E1_9LAMI</name>
<accession>A0A2Z7D2E1</accession>
<sequence>MGVITFTEEHTSAICPKRIFKASILDSNNLIPKLLPQVIRSMEFLQGNGGVGSIKLINFAEGSNLKSLKYQIDELNEETYSYRYTVVEGDTLMDKLEKITHAIKLEAAPDGGTFSRVTSTYYTKGDFLLTEEEIKAGKEKVLGVYKAVEAFLIQNPSAYA</sequence>
<keyword evidence="4" id="KW-1185">Reference proteome</keyword>
<organism evidence="3 4">
    <name type="scientific">Dorcoceras hygrometricum</name>
    <dbReference type="NCBI Taxonomy" id="472368"/>
    <lineage>
        <taxon>Eukaryota</taxon>
        <taxon>Viridiplantae</taxon>
        <taxon>Streptophyta</taxon>
        <taxon>Embryophyta</taxon>
        <taxon>Tracheophyta</taxon>
        <taxon>Spermatophyta</taxon>
        <taxon>Magnoliopsida</taxon>
        <taxon>eudicotyledons</taxon>
        <taxon>Gunneridae</taxon>
        <taxon>Pentapetalae</taxon>
        <taxon>asterids</taxon>
        <taxon>lamiids</taxon>
        <taxon>Lamiales</taxon>
        <taxon>Gesneriaceae</taxon>
        <taxon>Didymocarpoideae</taxon>
        <taxon>Trichosporeae</taxon>
        <taxon>Loxocarpinae</taxon>
        <taxon>Dorcoceras</taxon>
    </lineage>
</organism>
<evidence type="ECO:0000313" key="3">
    <source>
        <dbReference type="EMBL" id="KZV51049.1"/>
    </source>
</evidence>
<evidence type="ECO:0000256" key="1">
    <source>
        <dbReference type="ARBA" id="ARBA00009744"/>
    </source>
</evidence>
<dbReference type="GO" id="GO:0010427">
    <property type="term" value="F:abscisic acid binding"/>
    <property type="evidence" value="ECO:0007669"/>
    <property type="project" value="InterPro"/>
</dbReference>
<dbReference type="CDD" id="cd07816">
    <property type="entry name" value="Bet_v1-like"/>
    <property type="match status" value="1"/>
</dbReference>
<dbReference type="InterPro" id="IPR000916">
    <property type="entry name" value="Bet_v_I/MLP"/>
</dbReference>
<dbReference type="InterPro" id="IPR050279">
    <property type="entry name" value="Plant_def-hormone_signal"/>
</dbReference>
<dbReference type="Proteomes" id="UP000250235">
    <property type="component" value="Unassembled WGS sequence"/>
</dbReference>
<dbReference type="InterPro" id="IPR024949">
    <property type="entry name" value="Bet_v_I_allergen"/>
</dbReference>
<gene>
    <name evidence="3" type="ORF">F511_01841</name>
</gene>
<proteinExistence type="inferred from homology"/>